<dbReference type="InterPro" id="IPR050639">
    <property type="entry name" value="SSR_resolvase"/>
</dbReference>
<evidence type="ECO:0000256" key="3">
    <source>
        <dbReference type="ARBA" id="ARBA00023125"/>
    </source>
</evidence>
<dbReference type="AlphaFoldDB" id="A0A212AAQ6"/>
<feature type="domain" description="Resolvase/invertase-type recombinase catalytic" evidence="7">
    <location>
        <begin position="3"/>
        <end position="143"/>
    </location>
</feature>
<comment type="caution">
    <text evidence="8">The sequence shown here is derived from an EMBL/GenBank/DDBJ whole genome shotgun (WGS) entry which is preliminary data.</text>
</comment>
<evidence type="ECO:0000259" key="7">
    <source>
        <dbReference type="PROSITE" id="PS51736"/>
    </source>
</evidence>
<dbReference type="InterPro" id="IPR036162">
    <property type="entry name" value="Resolvase-like_N_sf"/>
</dbReference>
<dbReference type="RefSeq" id="WP_088215577.1">
    <property type="nucleotide sequence ID" value="NZ_NIPW01000020.1"/>
</dbReference>
<evidence type="ECO:0000313" key="9">
    <source>
        <dbReference type="Proteomes" id="UP000196878"/>
    </source>
</evidence>
<dbReference type="EMBL" id="NIPW01000020">
    <property type="protein sequence ID" value="OWJ77435.1"/>
    <property type="molecule type" value="Genomic_DNA"/>
</dbReference>
<evidence type="ECO:0000256" key="4">
    <source>
        <dbReference type="ARBA" id="ARBA00023172"/>
    </source>
</evidence>
<dbReference type="PROSITE" id="PS00397">
    <property type="entry name" value="RECOMBINASES_1"/>
    <property type="match status" value="1"/>
</dbReference>
<dbReference type="InterPro" id="IPR006119">
    <property type="entry name" value="Resolv_N"/>
</dbReference>
<evidence type="ECO:0000313" key="8">
    <source>
        <dbReference type="EMBL" id="OWJ77435.1"/>
    </source>
</evidence>
<accession>A0A212AAQ6</accession>
<keyword evidence="9" id="KW-1185">Reference proteome</keyword>
<dbReference type="InterPro" id="IPR006118">
    <property type="entry name" value="Recombinase_CS"/>
</dbReference>
<dbReference type="SUPFAM" id="SSF46689">
    <property type="entry name" value="Homeodomain-like"/>
    <property type="match status" value="1"/>
</dbReference>
<dbReference type="PANTHER" id="PTHR30461">
    <property type="entry name" value="DNA-INVERTASE FROM LAMBDOID PROPHAGE"/>
    <property type="match status" value="1"/>
</dbReference>
<gene>
    <name evidence="8" type="ORF">CDV49_11340</name>
</gene>
<dbReference type="OrthoDB" id="2290206at2"/>
<reference evidence="8 9" key="1">
    <citation type="submission" date="2016-12" db="EMBL/GenBank/DDBJ databases">
        <title>Comparison of Traditional DNA-DNA Hybridization with In Silico Genomic Analysis.</title>
        <authorList>
            <person name="Nicholson A.C."/>
            <person name="Humrighouse B.W."/>
            <person name="Graziano J."/>
            <person name="Lasker B."/>
            <person name="Whitney A.M."/>
            <person name="Mcquiston J.R."/>
        </authorList>
    </citation>
    <scope>NUCLEOTIDE SEQUENCE [LARGE SCALE GENOMIC DNA]</scope>
    <source>
        <strain evidence="8 9">H2240</strain>
    </source>
</reference>
<keyword evidence="2" id="KW-0229">DNA integration</keyword>
<dbReference type="Pfam" id="PF00239">
    <property type="entry name" value="Resolvase"/>
    <property type="match status" value="1"/>
</dbReference>
<evidence type="ECO:0000256" key="2">
    <source>
        <dbReference type="ARBA" id="ARBA00022908"/>
    </source>
</evidence>
<dbReference type="CDD" id="cd00569">
    <property type="entry name" value="HTH_Hin_like"/>
    <property type="match status" value="1"/>
</dbReference>
<dbReference type="GO" id="GO:0000150">
    <property type="term" value="F:DNA strand exchange activity"/>
    <property type="evidence" value="ECO:0007669"/>
    <property type="project" value="InterPro"/>
</dbReference>
<name>A0A212AAQ6_9RHOB</name>
<dbReference type="Gene3D" id="1.10.10.60">
    <property type="entry name" value="Homeodomain-like"/>
    <property type="match status" value="1"/>
</dbReference>
<dbReference type="GO" id="GO:0015074">
    <property type="term" value="P:DNA integration"/>
    <property type="evidence" value="ECO:0007669"/>
    <property type="project" value="UniProtKB-KW"/>
</dbReference>
<comment type="similarity">
    <text evidence="1">Belongs to the site-specific recombinase resolvase family.</text>
</comment>
<feature type="active site" description="O-(5'-phospho-DNA)-serine intermediate" evidence="5 6">
    <location>
        <position position="11"/>
    </location>
</feature>
<dbReference type="Proteomes" id="UP000196878">
    <property type="component" value="Unassembled WGS sequence"/>
</dbReference>
<protein>
    <submittedName>
        <fullName evidence="8">DNA invertase</fullName>
    </submittedName>
</protein>
<dbReference type="SUPFAM" id="SSF53041">
    <property type="entry name" value="Resolvase-like"/>
    <property type="match status" value="1"/>
</dbReference>
<dbReference type="PROSITE" id="PS51736">
    <property type="entry name" value="RECOMBINASES_3"/>
    <property type="match status" value="1"/>
</dbReference>
<keyword evidence="4" id="KW-0233">DNA recombination</keyword>
<dbReference type="Gene3D" id="3.40.50.1390">
    <property type="entry name" value="Resolvase, N-terminal catalytic domain"/>
    <property type="match status" value="1"/>
</dbReference>
<dbReference type="PANTHER" id="PTHR30461:SF2">
    <property type="entry name" value="SERINE RECOMBINASE PINE-RELATED"/>
    <property type="match status" value="1"/>
</dbReference>
<dbReference type="InterPro" id="IPR009057">
    <property type="entry name" value="Homeodomain-like_sf"/>
</dbReference>
<evidence type="ECO:0000256" key="6">
    <source>
        <dbReference type="PROSITE-ProRule" id="PRU10137"/>
    </source>
</evidence>
<evidence type="ECO:0000256" key="1">
    <source>
        <dbReference type="ARBA" id="ARBA00009913"/>
    </source>
</evidence>
<dbReference type="CDD" id="cd03768">
    <property type="entry name" value="SR_ResInv"/>
    <property type="match status" value="1"/>
</dbReference>
<dbReference type="Pfam" id="PF02796">
    <property type="entry name" value="HTH_7"/>
    <property type="match status" value="1"/>
</dbReference>
<keyword evidence="3" id="KW-0238">DNA-binding</keyword>
<evidence type="ECO:0000256" key="5">
    <source>
        <dbReference type="PIRSR" id="PIRSR606118-50"/>
    </source>
</evidence>
<organism evidence="8 9">
    <name type="scientific">Haematobacter genomosp. 1</name>
    <dbReference type="NCBI Taxonomy" id="366618"/>
    <lineage>
        <taxon>Bacteria</taxon>
        <taxon>Pseudomonadati</taxon>
        <taxon>Pseudomonadota</taxon>
        <taxon>Alphaproteobacteria</taxon>
        <taxon>Rhodobacterales</taxon>
        <taxon>Paracoccaceae</taxon>
        <taxon>Haematobacter</taxon>
    </lineage>
</organism>
<sequence>MSRTFAYVRVSTIQQTIENQVQELETAGFTIPKRRIVSETISGSVPAQQRPMFARLVDRLEEGDVLVVTKMDRLGRDAMDVAQTVSLLAGMQVRVHCLALGGSDLTSPAGQFTMTILNAVAQFERELLIERTHAGMARARLQGKVIGRPSTLSDAQKHTICTELDTGVTVSELARRYGCSRMTIARCRSRL</sequence>
<proteinExistence type="inferred from homology"/>
<dbReference type="InterPro" id="IPR006120">
    <property type="entry name" value="Resolvase_HTH_dom"/>
</dbReference>
<dbReference type="PROSITE" id="PS00398">
    <property type="entry name" value="RECOMBINASES_2"/>
    <property type="match status" value="1"/>
</dbReference>
<dbReference type="GO" id="GO:0003677">
    <property type="term" value="F:DNA binding"/>
    <property type="evidence" value="ECO:0007669"/>
    <property type="project" value="UniProtKB-KW"/>
</dbReference>
<dbReference type="SMART" id="SM00857">
    <property type="entry name" value="Resolvase"/>
    <property type="match status" value="1"/>
</dbReference>